<name>A0A3P8VEL1_CYNSE</name>
<comment type="subunit">
    <text evidence="3">Homodimer.</text>
</comment>
<keyword evidence="10" id="KW-1185">Reference proteome</keyword>
<dbReference type="CDD" id="cd06450">
    <property type="entry name" value="DOPA_deC_like"/>
    <property type="match status" value="1"/>
</dbReference>
<dbReference type="FunFam" id="3.40.640.10:FF:000016">
    <property type="entry name" value="Glutamate decarboxylase like 1"/>
    <property type="match status" value="1"/>
</dbReference>
<evidence type="ECO:0000256" key="8">
    <source>
        <dbReference type="RuleBase" id="RU000382"/>
    </source>
</evidence>
<dbReference type="GO" id="GO:0005737">
    <property type="term" value="C:cytoplasm"/>
    <property type="evidence" value="ECO:0007669"/>
    <property type="project" value="TreeGrafter"/>
</dbReference>
<dbReference type="Gene3D" id="3.40.640.10">
    <property type="entry name" value="Type I PLP-dependent aspartate aminotransferase-like (Major domain)"/>
    <property type="match status" value="1"/>
</dbReference>
<sequence length="490" mass="55586">MLIFSADLSESLIDHSEGQRFLNETVKIIVEEVLQKGTDVKEKVCEWKAPEELALLLDLELRSTGEPEERLLQRVKDVAKYSVKTCHPHFFNQQFAGVDYHSLSGRFLSEALNTNLFTYEVAPVFILMESEVLRAMRRLVGWTEGDGLFCPGGSSSNMYAMNLARHRHFPDVKTRGLFGLPRLAVFTSPESHYSVKKGAAFLGIGTDNVVLVKVDEGGRMVPSDLNEKIMLTKSQGAVPFLVSCTSGTTVQGAFDPLDQIADICEKHKIWMHIDAAWGGSVLFSKQHRHLMKGVDRADSVAWNPHKMLSAGLQCSVLLLKDTSNLLKQCHSASATYLFQQDKFYDINLDVGDKSVQCSRKVDCLKLWLMWKAVGSEGLERRVDKAFLHVRYLVEQMKKRDGFTLLREVCGSLNIFQTQYLFSFFFQINFCFTCVAPTIKERMMKQGTMMLGYQPLGNRVNFFRVVVLSPLVCQKDMDWFLDEIERLGKDL</sequence>
<evidence type="ECO:0000256" key="4">
    <source>
        <dbReference type="ARBA" id="ARBA00022793"/>
    </source>
</evidence>
<dbReference type="InterPro" id="IPR002129">
    <property type="entry name" value="PyrdxlP-dep_de-COase"/>
</dbReference>
<dbReference type="SUPFAM" id="SSF53383">
    <property type="entry name" value="PLP-dependent transferases"/>
    <property type="match status" value="1"/>
</dbReference>
<reference evidence="9" key="3">
    <citation type="submission" date="2025-09" db="UniProtKB">
        <authorList>
            <consortium name="Ensembl"/>
        </authorList>
    </citation>
    <scope>IDENTIFICATION</scope>
</reference>
<dbReference type="OMA" id="ACASTYM"/>
<evidence type="ECO:0000256" key="1">
    <source>
        <dbReference type="ARBA" id="ARBA00001933"/>
    </source>
</evidence>
<evidence type="ECO:0000256" key="5">
    <source>
        <dbReference type="ARBA" id="ARBA00022898"/>
    </source>
</evidence>
<dbReference type="AlphaFoldDB" id="A0A3P8VEL1"/>
<proteinExistence type="inferred from homology"/>
<keyword evidence="5 7" id="KW-0663">Pyridoxal phosphate</keyword>
<comment type="cofactor">
    <cofactor evidence="1 7 8">
        <name>pyridoxal 5'-phosphate</name>
        <dbReference type="ChEBI" id="CHEBI:597326"/>
    </cofactor>
</comment>
<dbReference type="GO" id="GO:0042412">
    <property type="term" value="P:taurine biosynthetic process"/>
    <property type="evidence" value="ECO:0007669"/>
    <property type="project" value="Ensembl"/>
</dbReference>
<reference evidence="9" key="2">
    <citation type="submission" date="2025-08" db="UniProtKB">
        <authorList>
            <consortium name="Ensembl"/>
        </authorList>
    </citation>
    <scope>IDENTIFICATION</scope>
</reference>
<dbReference type="Proteomes" id="UP000265120">
    <property type="component" value="Chromosome 10"/>
</dbReference>
<dbReference type="InParanoid" id="A0A3P8VEL1"/>
<dbReference type="InterPro" id="IPR021115">
    <property type="entry name" value="Pyridoxal-P_BS"/>
</dbReference>
<evidence type="ECO:0000256" key="6">
    <source>
        <dbReference type="ARBA" id="ARBA00023239"/>
    </source>
</evidence>
<keyword evidence="6 8" id="KW-0456">Lyase</keyword>
<comment type="similarity">
    <text evidence="2 8">Belongs to the group II decarboxylase family.</text>
</comment>
<reference evidence="9 10" key="1">
    <citation type="journal article" date="2014" name="Nat. Genet.">
        <title>Whole-genome sequence of a flatfish provides insights into ZW sex chromosome evolution and adaptation to a benthic lifestyle.</title>
        <authorList>
            <person name="Chen S."/>
            <person name="Zhang G."/>
            <person name="Shao C."/>
            <person name="Huang Q."/>
            <person name="Liu G."/>
            <person name="Zhang P."/>
            <person name="Song W."/>
            <person name="An N."/>
            <person name="Chalopin D."/>
            <person name="Volff J.N."/>
            <person name="Hong Y."/>
            <person name="Li Q."/>
            <person name="Sha Z."/>
            <person name="Zhou H."/>
            <person name="Xie M."/>
            <person name="Yu Q."/>
            <person name="Liu Y."/>
            <person name="Xiang H."/>
            <person name="Wang N."/>
            <person name="Wu K."/>
            <person name="Yang C."/>
            <person name="Zhou Q."/>
            <person name="Liao X."/>
            <person name="Yang L."/>
            <person name="Hu Q."/>
            <person name="Zhang J."/>
            <person name="Meng L."/>
            <person name="Jin L."/>
            <person name="Tian Y."/>
            <person name="Lian J."/>
            <person name="Yang J."/>
            <person name="Miao G."/>
            <person name="Liu S."/>
            <person name="Liang Z."/>
            <person name="Yan F."/>
            <person name="Li Y."/>
            <person name="Sun B."/>
            <person name="Zhang H."/>
            <person name="Zhang J."/>
            <person name="Zhu Y."/>
            <person name="Du M."/>
            <person name="Zhao Y."/>
            <person name="Schartl M."/>
            <person name="Tang Q."/>
            <person name="Wang J."/>
        </authorList>
    </citation>
    <scope>NUCLEOTIDE SEQUENCE</scope>
</reference>
<dbReference type="Pfam" id="PF00282">
    <property type="entry name" value="Pyridoxal_deC"/>
    <property type="match status" value="1"/>
</dbReference>
<organism evidence="9 10">
    <name type="scientific">Cynoglossus semilaevis</name>
    <name type="common">Tongue sole</name>
    <dbReference type="NCBI Taxonomy" id="244447"/>
    <lineage>
        <taxon>Eukaryota</taxon>
        <taxon>Metazoa</taxon>
        <taxon>Chordata</taxon>
        <taxon>Craniata</taxon>
        <taxon>Vertebrata</taxon>
        <taxon>Euteleostomi</taxon>
        <taxon>Actinopterygii</taxon>
        <taxon>Neopterygii</taxon>
        <taxon>Teleostei</taxon>
        <taxon>Neoteleostei</taxon>
        <taxon>Acanthomorphata</taxon>
        <taxon>Carangaria</taxon>
        <taxon>Pleuronectiformes</taxon>
        <taxon>Pleuronectoidei</taxon>
        <taxon>Cynoglossidae</taxon>
        <taxon>Cynoglossinae</taxon>
        <taxon>Cynoglossus</taxon>
    </lineage>
</organism>
<evidence type="ECO:0000313" key="9">
    <source>
        <dbReference type="Ensembl" id="ENSCSEP00000011661.1"/>
    </source>
</evidence>
<dbReference type="InterPro" id="IPR015421">
    <property type="entry name" value="PyrdxlP-dep_Trfase_major"/>
</dbReference>
<dbReference type="GO" id="GO:0030170">
    <property type="term" value="F:pyridoxal phosphate binding"/>
    <property type="evidence" value="ECO:0007669"/>
    <property type="project" value="InterPro"/>
</dbReference>
<dbReference type="PANTHER" id="PTHR45677">
    <property type="entry name" value="GLUTAMATE DECARBOXYLASE-RELATED"/>
    <property type="match status" value="1"/>
</dbReference>
<dbReference type="GO" id="GO:0004782">
    <property type="term" value="F:sulfinoalanine decarboxylase activity"/>
    <property type="evidence" value="ECO:0007669"/>
    <property type="project" value="Ensembl"/>
</dbReference>
<dbReference type="STRING" id="244447.ENSCSEP00000011661"/>
<dbReference type="GO" id="GO:0007507">
    <property type="term" value="P:heart development"/>
    <property type="evidence" value="ECO:0007669"/>
    <property type="project" value="Ensembl"/>
</dbReference>
<evidence type="ECO:0000256" key="2">
    <source>
        <dbReference type="ARBA" id="ARBA00009533"/>
    </source>
</evidence>
<dbReference type="InterPro" id="IPR015424">
    <property type="entry name" value="PyrdxlP-dep_Trfase"/>
</dbReference>
<dbReference type="GeneTree" id="ENSGT00940000158240"/>
<dbReference type="FunCoup" id="A0A3P8VEL1">
    <property type="interactions" value="32"/>
</dbReference>
<dbReference type="GO" id="GO:0019752">
    <property type="term" value="P:carboxylic acid metabolic process"/>
    <property type="evidence" value="ECO:0007669"/>
    <property type="project" value="InterPro"/>
</dbReference>
<dbReference type="PROSITE" id="PS00392">
    <property type="entry name" value="DDC_GAD_HDC_YDC"/>
    <property type="match status" value="1"/>
</dbReference>
<evidence type="ECO:0000256" key="7">
    <source>
        <dbReference type="PIRSR" id="PIRSR602129-50"/>
    </source>
</evidence>
<dbReference type="Gene3D" id="3.90.1150.170">
    <property type="match status" value="1"/>
</dbReference>
<feature type="modified residue" description="N6-(pyridoxal phosphate)lysine" evidence="7">
    <location>
        <position position="306"/>
    </location>
</feature>
<accession>A0A3P8VEL1</accession>
<protein>
    <submittedName>
        <fullName evidence="9">Cysteine sulfinic acid decarboxylase</fullName>
    </submittedName>
</protein>
<evidence type="ECO:0000256" key="3">
    <source>
        <dbReference type="ARBA" id="ARBA00011738"/>
    </source>
</evidence>
<evidence type="ECO:0000313" key="10">
    <source>
        <dbReference type="Proteomes" id="UP000265120"/>
    </source>
</evidence>
<keyword evidence="4" id="KW-0210">Decarboxylase</keyword>
<dbReference type="Ensembl" id="ENSCSET00000011801.1">
    <property type="protein sequence ID" value="ENSCSEP00000011661.1"/>
    <property type="gene ID" value="ENSCSEG00000007498.1"/>
</dbReference>
<dbReference type="PANTHER" id="PTHR45677:SF8">
    <property type="entry name" value="CYSTEINE SULFINIC ACID DECARBOXYLASE"/>
    <property type="match status" value="1"/>
</dbReference>